<dbReference type="EMBL" id="JACICE010000001">
    <property type="protein sequence ID" value="MBB3775281.1"/>
    <property type="molecule type" value="Genomic_DNA"/>
</dbReference>
<evidence type="ECO:0000313" key="3">
    <source>
        <dbReference type="EMBL" id="MBB3775281.1"/>
    </source>
</evidence>
<evidence type="ECO:0000256" key="1">
    <source>
        <dbReference type="SAM" id="Phobius"/>
    </source>
</evidence>
<keyword evidence="6" id="KW-1185">Reference proteome</keyword>
<feature type="transmembrane region" description="Helical" evidence="1">
    <location>
        <begin position="72"/>
        <end position="94"/>
    </location>
</feature>
<feature type="chain" id="PRO_5026301980" evidence="2">
    <location>
        <begin position="22"/>
        <end position="131"/>
    </location>
</feature>
<proteinExistence type="predicted"/>
<reference evidence="4 5" key="1">
    <citation type="submission" date="2019-12" db="EMBL/GenBank/DDBJ databases">
        <title>Genomic-based taxomic classification of the family Erythrobacteraceae.</title>
        <authorList>
            <person name="Xu L."/>
        </authorList>
    </citation>
    <scope>NUCLEOTIDE SEQUENCE [LARGE SCALE GENOMIC DNA]</scope>
    <source>
        <strain evidence="4 5">JCM 10282</strain>
    </source>
</reference>
<comment type="caution">
    <text evidence="4">The sequence shown here is derived from an EMBL/GenBank/DDBJ whole genome shotgun (WGS) entry which is preliminary data.</text>
</comment>
<evidence type="ECO:0000256" key="2">
    <source>
        <dbReference type="SAM" id="SignalP"/>
    </source>
</evidence>
<reference evidence="3 6" key="2">
    <citation type="submission" date="2020-08" db="EMBL/GenBank/DDBJ databases">
        <title>Genomic Encyclopedia of Type Strains, Phase IV (KMG-IV): sequencing the most valuable type-strain genomes for metagenomic binning, comparative biology and taxonomic classification.</title>
        <authorList>
            <person name="Goeker M."/>
        </authorList>
    </citation>
    <scope>NUCLEOTIDE SEQUENCE [LARGE SCALE GENOMIC DNA]</scope>
    <source>
        <strain evidence="3 6">DSM 8510</strain>
    </source>
</reference>
<name>A0A6I4UF82_9SPHN</name>
<accession>A0A6I4UF82</accession>
<feature type="signal peptide" evidence="2">
    <location>
        <begin position="1"/>
        <end position="21"/>
    </location>
</feature>
<evidence type="ECO:0000313" key="4">
    <source>
        <dbReference type="EMBL" id="MXP37098.1"/>
    </source>
</evidence>
<dbReference type="RefSeq" id="WP_160759265.1">
    <property type="nucleotide sequence ID" value="NZ_BAAADZ010000002.1"/>
</dbReference>
<feature type="transmembrane region" description="Helical" evidence="1">
    <location>
        <begin position="36"/>
        <end position="60"/>
    </location>
</feature>
<feature type="transmembrane region" description="Helical" evidence="1">
    <location>
        <begin position="100"/>
        <end position="122"/>
    </location>
</feature>
<protein>
    <submittedName>
        <fullName evidence="4">Uncharacterized protein</fullName>
    </submittedName>
</protein>
<organism evidence="4 5">
    <name type="scientific">Erythrobacter ramosus</name>
    <dbReference type="NCBI Taxonomy" id="35811"/>
    <lineage>
        <taxon>Bacteria</taxon>
        <taxon>Pseudomonadati</taxon>
        <taxon>Pseudomonadota</taxon>
        <taxon>Alphaproteobacteria</taxon>
        <taxon>Sphingomonadales</taxon>
        <taxon>Erythrobacteraceae</taxon>
        <taxon>Erythrobacter/Porphyrobacter group</taxon>
        <taxon>Erythrobacter</taxon>
    </lineage>
</organism>
<dbReference type="Proteomes" id="UP000548685">
    <property type="component" value="Unassembled WGS sequence"/>
</dbReference>
<dbReference type="EMBL" id="WTYB01000001">
    <property type="protein sequence ID" value="MXP37098.1"/>
    <property type="molecule type" value="Genomic_DNA"/>
</dbReference>
<keyword evidence="1" id="KW-0472">Membrane</keyword>
<evidence type="ECO:0000313" key="6">
    <source>
        <dbReference type="Proteomes" id="UP000548685"/>
    </source>
</evidence>
<keyword evidence="2" id="KW-0732">Signal</keyword>
<evidence type="ECO:0000313" key="5">
    <source>
        <dbReference type="Proteomes" id="UP000430021"/>
    </source>
</evidence>
<gene>
    <name evidence="3" type="ORF">FHS52_001224</name>
    <name evidence="4" type="ORF">GRI59_00530</name>
</gene>
<dbReference type="AlphaFoldDB" id="A0A6I4UF82"/>
<keyword evidence="1" id="KW-1133">Transmembrane helix</keyword>
<dbReference type="OrthoDB" id="7391413at2"/>
<dbReference type="Proteomes" id="UP000430021">
    <property type="component" value="Unassembled WGS sequence"/>
</dbReference>
<sequence>MSHRTKYWMLCALAFGASALAGVIIGKTVPAGGASGNAALLFPLLLGVCGLVMAAGWLWWRNTDDLQQQGQLISWYWGGTFGALAMLVYLAVFFGRHSDLSLGATYLFFAQVGGFFIVWLVWRLRGRGQSE</sequence>
<keyword evidence="1" id="KW-0812">Transmembrane</keyword>